<keyword evidence="2" id="KW-1185">Reference proteome</keyword>
<protein>
    <submittedName>
        <fullName evidence="1">Uncharacterized protein</fullName>
    </submittedName>
</protein>
<proteinExistence type="predicted"/>
<reference evidence="1" key="1">
    <citation type="submission" date="2022-03" db="EMBL/GenBank/DDBJ databases">
        <title>Draft Genome Sequence of Firmicute Strain S0AB, a Heterotrophic Iron/Sulfur-Oxidizing Extreme Acidophile.</title>
        <authorList>
            <person name="Vergara E."/>
            <person name="Pakostova E."/>
            <person name="Johnson D.B."/>
            <person name="Holmes D.S."/>
        </authorList>
    </citation>
    <scope>NUCLEOTIDE SEQUENCE</scope>
    <source>
        <strain evidence="1">S0AB</strain>
    </source>
</reference>
<organism evidence="1 2">
    <name type="scientific">Sulfoacidibacillus ferrooxidans</name>
    <dbReference type="NCBI Taxonomy" id="2005001"/>
    <lineage>
        <taxon>Bacteria</taxon>
        <taxon>Bacillati</taxon>
        <taxon>Bacillota</taxon>
        <taxon>Bacilli</taxon>
        <taxon>Bacillales</taxon>
        <taxon>Alicyclobacillaceae</taxon>
        <taxon>Sulfoacidibacillus</taxon>
    </lineage>
</organism>
<dbReference type="Proteomes" id="UP001139263">
    <property type="component" value="Unassembled WGS sequence"/>
</dbReference>
<dbReference type="EMBL" id="JALBUF010000001">
    <property type="protein sequence ID" value="MCI0182289.1"/>
    <property type="molecule type" value="Genomic_DNA"/>
</dbReference>
<dbReference type="AlphaFoldDB" id="A0A9X2AB40"/>
<evidence type="ECO:0000313" key="2">
    <source>
        <dbReference type="Proteomes" id="UP001139263"/>
    </source>
</evidence>
<accession>A0A9X2AB40</accession>
<name>A0A9X2AB40_9BACL</name>
<comment type="caution">
    <text evidence="1">The sequence shown here is derived from an EMBL/GenBank/DDBJ whole genome shotgun (WGS) entry which is preliminary data.</text>
</comment>
<sequence length="97" mass="11159">MIKGRWSAHPISATDEASDQENLVLYAVRLLRDPQNGFVSEITNLQEYMDKHHVLDETVAIDRLQRDLRHQEKSNRIYLVKAQTPAHAVRSASQKAH</sequence>
<evidence type="ECO:0000313" key="1">
    <source>
        <dbReference type="EMBL" id="MCI0182289.1"/>
    </source>
</evidence>
<gene>
    <name evidence="1" type="ORF">MM817_00548</name>
</gene>
<dbReference type="RefSeq" id="WP_241711893.1">
    <property type="nucleotide sequence ID" value="NZ_JALBUF010000001.1"/>
</dbReference>